<comment type="subcellular location">
    <subcellularLocation>
        <location evidence="1">Membrane</location>
        <topology evidence="1">Multi-pass membrane protein</topology>
    </subcellularLocation>
</comment>
<feature type="transmembrane region" description="Helical" evidence="7">
    <location>
        <begin position="132"/>
        <end position="151"/>
    </location>
</feature>
<feature type="transmembrane region" description="Helical" evidence="7">
    <location>
        <begin position="157"/>
        <end position="183"/>
    </location>
</feature>
<feature type="transmembrane region" description="Helical" evidence="7">
    <location>
        <begin position="459"/>
        <end position="477"/>
    </location>
</feature>
<feature type="transmembrane region" description="Helical" evidence="7">
    <location>
        <begin position="66"/>
        <end position="93"/>
    </location>
</feature>
<evidence type="ECO:0000313" key="9">
    <source>
        <dbReference type="EMBL" id="KAG4423175.1"/>
    </source>
</evidence>
<dbReference type="InterPro" id="IPR036259">
    <property type="entry name" value="MFS_trans_sf"/>
</dbReference>
<dbReference type="CDD" id="cd17502">
    <property type="entry name" value="MFS_Azr1_MDR_like"/>
    <property type="match status" value="1"/>
</dbReference>
<feature type="transmembrane region" description="Helical" evidence="7">
    <location>
        <begin position="534"/>
        <end position="553"/>
    </location>
</feature>
<evidence type="ECO:0000256" key="6">
    <source>
        <dbReference type="SAM" id="MobiDB-lite"/>
    </source>
</evidence>
<comment type="caution">
    <text evidence="9">The sequence shown here is derived from an EMBL/GenBank/DDBJ whole genome shotgun (WGS) entry which is preliminary data.</text>
</comment>
<feature type="compositionally biased region" description="Basic and acidic residues" evidence="6">
    <location>
        <begin position="581"/>
        <end position="593"/>
    </location>
</feature>
<feature type="transmembrane region" description="Helical" evidence="7">
    <location>
        <begin position="394"/>
        <end position="413"/>
    </location>
</feature>
<dbReference type="PROSITE" id="PS50850">
    <property type="entry name" value="MFS"/>
    <property type="match status" value="1"/>
</dbReference>
<evidence type="ECO:0000256" key="4">
    <source>
        <dbReference type="ARBA" id="ARBA00022989"/>
    </source>
</evidence>
<reference evidence="9" key="1">
    <citation type="submission" date="2021-02" db="EMBL/GenBank/DDBJ databases">
        <title>Genome sequence Cadophora malorum strain M34.</title>
        <authorList>
            <person name="Stefanovic E."/>
            <person name="Vu D."/>
            <person name="Scully C."/>
            <person name="Dijksterhuis J."/>
            <person name="Roader J."/>
            <person name="Houbraken J."/>
        </authorList>
    </citation>
    <scope>NUCLEOTIDE SEQUENCE</scope>
    <source>
        <strain evidence="9">M34</strain>
    </source>
</reference>
<dbReference type="SUPFAM" id="SSF103473">
    <property type="entry name" value="MFS general substrate transporter"/>
    <property type="match status" value="1"/>
</dbReference>
<feature type="transmembrane region" description="Helical" evidence="7">
    <location>
        <begin position="330"/>
        <end position="351"/>
    </location>
</feature>
<feature type="transmembrane region" description="Helical" evidence="7">
    <location>
        <begin position="292"/>
        <end position="314"/>
    </location>
</feature>
<feature type="transmembrane region" description="Helical" evidence="7">
    <location>
        <begin position="425"/>
        <end position="447"/>
    </location>
</feature>
<protein>
    <recommendedName>
        <fullName evidence="8">Major facilitator superfamily (MFS) profile domain-containing protein</fullName>
    </recommendedName>
</protein>
<dbReference type="OrthoDB" id="10021397at2759"/>
<evidence type="ECO:0000256" key="7">
    <source>
        <dbReference type="SAM" id="Phobius"/>
    </source>
</evidence>
<keyword evidence="4 7" id="KW-1133">Transmembrane helix</keyword>
<dbReference type="FunFam" id="1.20.1250.20:FF:000196">
    <property type="entry name" value="MFS toxin efflux pump (AflT)"/>
    <property type="match status" value="1"/>
</dbReference>
<evidence type="ECO:0000256" key="2">
    <source>
        <dbReference type="ARBA" id="ARBA00007520"/>
    </source>
</evidence>
<dbReference type="GO" id="GO:0005886">
    <property type="term" value="C:plasma membrane"/>
    <property type="evidence" value="ECO:0007669"/>
    <property type="project" value="TreeGrafter"/>
</dbReference>
<feature type="region of interest" description="Disordered" evidence="6">
    <location>
        <begin position="560"/>
        <end position="593"/>
    </location>
</feature>
<feature type="transmembrane region" description="Helical" evidence="7">
    <location>
        <begin position="190"/>
        <end position="210"/>
    </location>
</feature>
<sequence>MPGSKAVVDALNQDVEASNTITDTSASVTENISAVAVADDDSVAVAVVQGPTDVPDEARSRGIAHIFMMMCLIMAVSLVASNATILGTAIPSITSEFNTVQDVGWYSAAYFISSCAMTPLTGVLYRIFNLKIMYLGSIGMFELGCLVAGTAQSSSAIIVGRAISGIGSGGLITGTTTIIAATVPLSRRAFVMGIGMACLASGQAVGPVLGGVLTSVSWRWCFYINLPLGGLVAIVLGFFMKLPVSRLTTTELTVFQRIMTIDVAGFFGFASGCIMLLLGLEWGGDKYAWNSATVIGLLCGGGAMFACLVGWFVYQGDTALIPPRLSKDRINVAIGITAFVQSGGVFTAAYWLPIWFQGVKGASPISSGTMILPSVISQLIAGVVCGSVVQKTGYYLPEVIGGNCLVVAGAALMSTMRPDTSMGQWIGYQILLGTGRGFVMQLLVTAIQTNLPAEDASLGSAYVLFAQYFGGAIFAAVSKTVFTSSIPSAVSKYAPGLNSTLLINSGVTELRQKVPTEYLEGAILAYNQSINHVFYVQLAAACSALIAGCFVGWRKVNAKKGSKGNLEVSDAETARAGNPPVKREDAEKDASKE</sequence>
<dbReference type="PANTHER" id="PTHR23501:SF193">
    <property type="entry name" value="MULTIDRUG TRANSPORTER, PUTATIVE (AFU_ORTHOLOGUE AFUA_8G00940)-RELATED"/>
    <property type="match status" value="1"/>
</dbReference>
<evidence type="ECO:0000259" key="8">
    <source>
        <dbReference type="PROSITE" id="PS50850"/>
    </source>
</evidence>
<dbReference type="InterPro" id="IPR020846">
    <property type="entry name" value="MFS_dom"/>
</dbReference>
<dbReference type="EMBL" id="JAFJYH010000038">
    <property type="protein sequence ID" value="KAG4423175.1"/>
    <property type="molecule type" value="Genomic_DNA"/>
</dbReference>
<accession>A0A8H7WE80</accession>
<feature type="transmembrane region" description="Helical" evidence="7">
    <location>
        <begin position="222"/>
        <end position="240"/>
    </location>
</feature>
<dbReference type="Pfam" id="PF07690">
    <property type="entry name" value="MFS_1"/>
    <property type="match status" value="1"/>
</dbReference>
<evidence type="ECO:0000256" key="3">
    <source>
        <dbReference type="ARBA" id="ARBA00022692"/>
    </source>
</evidence>
<gene>
    <name evidence="9" type="ORF">IFR04_003673</name>
</gene>
<keyword evidence="3 7" id="KW-0812">Transmembrane</keyword>
<dbReference type="InterPro" id="IPR011701">
    <property type="entry name" value="MFS"/>
</dbReference>
<feature type="domain" description="Major facilitator superfamily (MFS) profile" evidence="8">
    <location>
        <begin position="68"/>
        <end position="556"/>
    </location>
</feature>
<feature type="transmembrane region" description="Helical" evidence="7">
    <location>
        <begin position="371"/>
        <end position="389"/>
    </location>
</feature>
<evidence type="ECO:0000313" key="10">
    <source>
        <dbReference type="Proteomes" id="UP000664132"/>
    </source>
</evidence>
<dbReference type="Proteomes" id="UP000664132">
    <property type="component" value="Unassembled WGS sequence"/>
</dbReference>
<keyword evidence="5 7" id="KW-0472">Membrane</keyword>
<proteinExistence type="inferred from homology"/>
<evidence type="ECO:0000256" key="5">
    <source>
        <dbReference type="ARBA" id="ARBA00023136"/>
    </source>
</evidence>
<organism evidence="9 10">
    <name type="scientific">Cadophora malorum</name>
    <dbReference type="NCBI Taxonomy" id="108018"/>
    <lineage>
        <taxon>Eukaryota</taxon>
        <taxon>Fungi</taxon>
        <taxon>Dikarya</taxon>
        <taxon>Ascomycota</taxon>
        <taxon>Pezizomycotina</taxon>
        <taxon>Leotiomycetes</taxon>
        <taxon>Helotiales</taxon>
        <taxon>Ploettnerulaceae</taxon>
        <taxon>Cadophora</taxon>
    </lineage>
</organism>
<dbReference type="Gene3D" id="1.20.1250.20">
    <property type="entry name" value="MFS general substrate transporter like domains"/>
    <property type="match status" value="2"/>
</dbReference>
<feature type="transmembrane region" description="Helical" evidence="7">
    <location>
        <begin position="261"/>
        <end position="280"/>
    </location>
</feature>
<comment type="similarity">
    <text evidence="2">Belongs to the major facilitator superfamily. TCR/Tet family.</text>
</comment>
<feature type="transmembrane region" description="Helical" evidence="7">
    <location>
        <begin position="105"/>
        <end position="125"/>
    </location>
</feature>
<evidence type="ECO:0000256" key="1">
    <source>
        <dbReference type="ARBA" id="ARBA00004141"/>
    </source>
</evidence>
<dbReference type="AlphaFoldDB" id="A0A8H7WE80"/>
<keyword evidence="10" id="KW-1185">Reference proteome</keyword>
<dbReference type="GO" id="GO:0022857">
    <property type="term" value="F:transmembrane transporter activity"/>
    <property type="evidence" value="ECO:0007669"/>
    <property type="project" value="InterPro"/>
</dbReference>
<dbReference type="PANTHER" id="PTHR23501">
    <property type="entry name" value="MAJOR FACILITATOR SUPERFAMILY"/>
    <property type="match status" value="1"/>
</dbReference>
<name>A0A8H7WE80_9HELO</name>